<dbReference type="Gene3D" id="3.40.30.10">
    <property type="entry name" value="Glutaredoxin"/>
    <property type="match status" value="1"/>
</dbReference>
<evidence type="ECO:0000313" key="2">
    <source>
        <dbReference type="Proteomes" id="UP001157186"/>
    </source>
</evidence>
<name>A0ABQ6GPB2_9GAMM</name>
<dbReference type="EMBL" id="BSST01000001">
    <property type="protein sequence ID" value="GLX76989.1"/>
    <property type="molecule type" value="Genomic_DNA"/>
</dbReference>
<gene>
    <name evidence="1" type="ORF">tinsulaeT_03290</name>
</gene>
<sequence>MSKINLLDKWLVLIVISTHFAVGQLQAEPFSLKSLTPEYGEVNNNLATITMIFQPNCSWCKKQGQVLAKAFTQCQSSLNVALVGAKGNFRALKNALKHYHKGIPAYAANRQFLRKIGGYQASPTTLIFSGEGQLIAKKRGFIPKDKLSHALAVLSHGACQIK</sequence>
<keyword evidence="2" id="KW-1185">Reference proteome</keyword>
<comment type="caution">
    <text evidence="1">The sequence shown here is derived from an EMBL/GenBank/DDBJ whole genome shotgun (WGS) entry which is preliminary data.</text>
</comment>
<evidence type="ECO:0000313" key="1">
    <source>
        <dbReference type="EMBL" id="GLX76989.1"/>
    </source>
</evidence>
<proteinExistence type="predicted"/>
<accession>A0ABQ6GPB2</accession>
<protein>
    <recommendedName>
        <fullName evidence="3">Thioredoxin domain-containing protein</fullName>
    </recommendedName>
</protein>
<reference evidence="1 2" key="1">
    <citation type="submission" date="2023-03" db="EMBL/GenBank/DDBJ databases">
        <title>Draft genome sequence of Thalassotalea insulae KCTC 62186T.</title>
        <authorList>
            <person name="Sawabe T."/>
        </authorList>
    </citation>
    <scope>NUCLEOTIDE SEQUENCE [LARGE SCALE GENOMIC DNA]</scope>
    <source>
        <strain evidence="1 2">KCTC 62186</strain>
    </source>
</reference>
<dbReference type="Proteomes" id="UP001157186">
    <property type="component" value="Unassembled WGS sequence"/>
</dbReference>
<dbReference type="SUPFAM" id="SSF52833">
    <property type="entry name" value="Thioredoxin-like"/>
    <property type="match status" value="1"/>
</dbReference>
<dbReference type="RefSeq" id="WP_284242806.1">
    <property type="nucleotide sequence ID" value="NZ_BSST01000001.1"/>
</dbReference>
<dbReference type="InterPro" id="IPR036249">
    <property type="entry name" value="Thioredoxin-like_sf"/>
</dbReference>
<organism evidence="1 2">
    <name type="scientific">Thalassotalea insulae</name>
    <dbReference type="NCBI Taxonomy" id="2056778"/>
    <lineage>
        <taxon>Bacteria</taxon>
        <taxon>Pseudomonadati</taxon>
        <taxon>Pseudomonadota</taxon>
        <taxon>Gammaproteobacteria</taxon>
        <taxon>Alteromonadales</taxon>
        <taxon>Colwelliaceae</taxon>
        <taxon>Thalassotalea</taxon>
    </lineage>
</organism>
<evidence type="ECO:0008006" key="3">
    <source>
        <dbReference type="Google" id="ProtNLM"/>
    </source>
</evidence>